<comment type="caution">
    <text evidence="10">The sequence shown here is derived from an EMBL/GenBank/DDBJ whole genome shotgun (WGS) entry which is preliminary data.</text>
</comment>
<dbReference type="GO" id="GO:0004252">
    <property type="term" value="F:serine-type endopeptidase activity"/>
    <property type="evidence" value="ECO:0007669"/>
    <property type="project" value="InterPro"/>
</dbReference>
<dbReference type="OrthoDB" id="105698at2759"/>
<evidence type="ECO:0000256" key="4">
    <source>
        <dbReference type="ARBA" id="ARBA00022729"/>
    </source>
</evidence>
<feature type="domain" description="Peptidase S1" evidence="9">
    <location>
        <begin position="32"/>
        <end position="261"/>
    </location>
</feature>
<feature type="signal peptide" evidence="8">
    <location>
        <begin position="1"/>
        <end position="22"/>
    </location>
</feature>
<dbReference type="FunFam" id="2.40.10.10:FF:000156">
    <property type="entry name" value="MIP06385p"/>
    <property type="match status" value="1"/>
</dbReference>
<dbReference type="KEGG" id="blac:94353384"/>
<proteinExistence type="inferred from homology"/>
<keyword evidence="3" id="KW-0964">Secreted</keyword>
<comment type="similarity">
    <text evidence="2">Belongs to the peptidase S1 family.</text>
</comment>
<dbReference type="SMART" id="SM00020">
    <property type="entry name" value="Tryp_SPc"/>
    <property type="match status" value="1"/>
</dbReference>
<dbReference type="PANTHER" id="PTHR24276:SF98">
    <property type="entry name" value="FI18310P1-RELATED"/>
    <property type="match status" value="1"/>
</dbReference>
<evidence type="ECO:0000256" key="8">
    <source>
        <dbReference type="SAM" id="SignalP"/>
    </source>
</evidence>
<reference evidence="10 11" key="1">
    <citation type="journal article" date="2021" name="Genome Biol.">
        <title>AFLAP: assembly-free linkage analysis pipeline using k-mers from genome sequencing data.</title>
        <authorList>
            <person name="Fletcher K."/>
            <person name="Zhang L."/>
            <person name="Gil J."/>
            <person name="Han R."/>
            <person name="Cavanaugh K."/>
            <person name="Michelmore R."/>
        </authorList>
    </citation>
    <scope>NUCLEOTIDE SEQUENCE [LARGE SCALE GENOMIC DNA]</scope>
    <source>
        <strain evidence="10 11">SF5</strain>
    </source>
</reference>
<name>A0A976II41_BRELC</name>
<dbReference type="PRINTS" id="PR00722">
    <property type="entry name" value="CHYMOTRYPSIN"/>
</dbReference>
<evidence type="ECO:0000313" key="11">
    <source>
        <dbReference type="Proteomes" id="UP000294530"/>
    </source>
</evidence>
<feature type="chain" id="PRO_5037915203" description="Peptidase S1 domain-containing protein" evidence="8">
    <location>
        <begin position="23"/>
        <end position="269"/>
    </location>
</feature>
<dbReference type="InterPro" id="IPR043504">
    <property type="entry name" value="Peptidase_S1_PA_chymotrypsin"/>
</dbReference>
<evidence type="ECO:0000313" key="10">
    <source>
        <dbReference type="EMBL" id="TDH72226.1"/>
    </source>
</evidence>
<dbReference type="RefSeq" id="XP_067821725.1">
    <property type="nucleotide sequence ID" value="XM_067967713.1"/>
</dbReference>
<evidence type="ECO:0000259" key="9">
    <source>
        <dbReference type="PROSITE" id="PS50240"/>
    </source>
</evidence>
<accession>A0A976II41</accession>
<dbReference type="EMBL" id="SHOA02000012">
    <property type="protein sequence ID" value="TDH72226.1"/>
    <property type="molecule type" value="Genomic_DNA"/>
</dbReference>
<comment type="subcellular location">
    <subcellularLocation>
        <location evidence="1">Secreted</location>
    </subcellularLocation>
</comment>
<dbReference type="Proteomes" id="UP000294530">
    <property type="component" value="Unassembled WGS sequence"/>
</dbReference>
<dbReference type="InterPro" id="IPR050430">
    <property type="entry name" value="Peptidase_S1"/>
</dbReference>
<dbReference type="CDD" id="cd00190">
    <property type="entry name" value="Tryp_SPc"/>
    <property type="match status" value="1"/>
</dbReference>
<dbReference type="GO" id="GO:0006508">
    <property type="term" value="P:proteolysis"/>
    <property type="evidence" value="ECO:0007669"/>
    <property type="project" value="InterPro"/>
</dbReference>
<dbReference type="InterPro" id="IPR001254">
    <property type="entry name" value="Trypsin_dom"/>
</dbReference>
<dbReference type="GeneID" id="94353384"/>
<evidence type="ECO:0000256" key="6">
    <source>
        <dbReference type="ARBA" id="ARBA00023157"/>
    </source>
</evidence>
<keyword evidence="11" id="KW-1185">Reference proteome</keyword>
<dbReference type="PANTHER" id="PTHR24276">
    <property type="entry name" value="POLYSERASE-RELATED"/>
    <property type="match status" value="1"/>
</dbReference>
<organism evidence="10 11">
    <name type="scientific">Bremia lactucae</name>
    <name type="common">Lettuce downy mildew</name>
    <dbReference type="NCBI Taxonomy" id="4779"/>
    <lineage>
        <taxon>Eukaryota</taxon>
        <taxon>Sar</taxon>
        <taxon>Stramenopiles</taxon>
        <taxon>Oomycota</taxon>
        <taxon>Peronosporomycetes</taxon>
        <taxon>Peronosporales</taxon>
        <taxon>Peronosporaceae</taxon>
        <taxon>Bremia</taxon>
    </lineage>
</organism>
<dbReference type="SUPFAM" id="SSF50494">
    <property type="entry name" value="Trypsin-like serine proteases"/>
    <property type="match status" value="1"/>
</dbReference>
<evidence type="ECO:0000256" key="1">
    <source>
        <dbReference type="ARBA" id="ARBA00004613"/>
    </source>
</evidence>
<keyword evidence="7" id="KW-0325">Glycoprotein</keyword>
<dbReference type="Pfam" id="PF00089">
    <property type="entry name" value="Trypsin"/>
    <property type="match status" value="1"/>
</dbReference>
<dbReference type="GO" id="GO:0005576">
    <property type="term" value="C:extracellular region"/>
    <property type="evidence" value="ECO:0007669"/>
    <property type="project" value="UniProtKB-SubCell"/>
</dbReference>
<keyword evidence="6" id="KW-1015">Disulfide bond</keyword>
<dbReference type="PROSITE" id="PS50240">
    <property type="entry name" value="TRYPSIN_DOM"/>
    <property type="match status" value="1"/>
</dbReference>
<evidence type="ECO:0000256" key="2">
    <source>
        <dbReference type="ARBA" id="ARBA00007664"/>
    </source>
</evidence>
<dbReference type="Gene3D" id="2.40.10.10">
    <property type="entry name" value="Trypsin-like serine proteases"/>
    <property type="match status" value="1"/>
</dbReference>
<evidence type="ECO:0000256" key="5">
    <source>
        <dbReference type="ARBA" id="ARBA00023026"/>
    </source>
</evidence>
<dbReference type="InterPro" id="IPR001314">
    <property type="entry name" value="Peptidase_S1A"/>
</dbReference>
<evidence type="ECO:0000256" key="7">
    <source>
        <dbReference type="ARBA" id="ARBA00023180"/>
    </source>
</evidence>
<evidence type="ECO:0000256" key="3">
    <source>
        <dbReference type="ARBA" id="ARBA00022525"/>
    </source>
</evidence>
<keyword evidence="5" id="KW-0843">Virulence</keyword>
<dbReference type="InterPro" id="IPR009003">
    <property type="entry name" value="Peptidase_S1_PA"/>
</dbReference>
<sequence>MKTALFTTVISAFALISAPARASPIDIRRKLILGGSVVKGHEKPYMVGLRSSETGKIFCGGALVSSTHVLAASRCTMKDIRWASIGSHTRSGNNDGELLKVMSVMNHPNYSLNIEFSHDFALLELERPSSFAPVKLAAADDSDFKEGAMATAIGFGLTSEGGVMSEKLQRVNLPLLRDDECEKSVRIDDSMVCAGGVISADVCDGDTGGPLVLEAANGHGNDVLMGVVSWSRNNACGRGPYYPGVYARVSRARKWIDSLATKSCFISGK</sequence>
<gene>
    <name evidence="10" type="ORF">CCR75_009674</name>
</gene>
<keyword evidence="4 8" id="KW-0732">Signal</keyword>
<dbReference type="AlphaFoldDB" id="A0A976II41"/>
<protein>
    <recommendedName>
        <fullName evidence="9">Peptidase S1 domain-containing protein</fullName>
    </recommendedName>
</protein>